<dbReference type="Gene3D" id="3.30.465.10">
    <property type="match status" value="1"/>
</dbReference>
<dbReference type="InterPro" id="IPR016164">
    <property type="entry name" value="FAD-linked_Oxase-like_C"/>
</dbReference>
<feature type="domain" description="FAD-binding PCMH-type" evidence="7">
    <location>
        <begin position="93"/>
        <end position="273"/>
    </location>
</feature>
<dbReference type="STRING" id="395019.BMULJ_03934"/>
<dbReference type="InterPro" id="IPR025650">
    <property type="entry name" value="Alkyl-DHAP_Synthase"/>
</dbReference>
<accession>A0A0H3KU49</accession>
<evidence type="ECO:0000256" key="6">
    <source>
        <dbReference type="PIRSR" id="PIRSR625650-4"/>
    </source>
</evidence>
<evidence type="ECO:0000256" key="3">
    <source>
        <dbReference type="ARBA" id="ARBA00022827"/>
    </source>
</evidence>
<dbReference type="GO" id="GO:0008610">
    <property type="term" value="P:lipid biosynthetic process"/>
    <property type="evidence" value="ECO:0007669"/>
    <property type="project" value="InterPro"/>
</dbReference>
<dbReference type="GO" id="GO:0071949">
    <property type="term" value="F:FAD binding"/>
    <property type="evidence" value="ECO:0007669"/>
    <property type="project" value="InterPro"/>
</dbReference>
<dbReference type="Pfam" id="PF02913">
    <property type="entry name" value="FAD-oxidase_C"/>
    <property type="match status" value="1"/>
</dbReference>
<keyword evidence="2" id="KW-0285">Flavoprotein</keyword>
<dbReference type="eggNOG" id="COG0277">
    <property type="taxonomic scope" value="Bacteria"/>
</dbReference>
<dbReference type="SUPFAM" id="SSF55103">
    <property type="entry name" value="FAD-linked oxidases, C-terminal domain"/>
    <property type="match status" value="1"/>
</dbReference>
<evidence type="ECO:0000313" key="9">
    <source>
        <dbReference type="Proteomes" id="UP000008815"/>
    </source>
</evidence>
<dbReference type="PANTHER" id="PTHR46568">
    <property type="entry name" value="ALKYLDIHYDROXYACETONEPHOSPHATE SYNTHASE, PEROXISOMAL"/>
    <property type="match status" value="1"/>
</dbReference>
<dbReference type="EMBL" id="AP009386">
    <property type="protein sequence ID" value="BAG45793.1"/>
    <property type="molecule type" value="Genomic_DNA"/>
</dbReference>
<dbReference type="PANTHER" id="PTHR46568:SF1">
    <property type="entry name" value="ALKYLDIHYDROXYACETONEPHOSPHATE SYNTHASE, PEROXISOMAL"/>
    <property type="match status" value="1"/>
</dbReference>
<evidence type="ECO:0000259" key="7">
    <source>
        <dbReference type="PROSITE" id="PS51387"/>
    </source>
</evidence>
<evidence type="ECO:0000256" key="1">
    <source>
        <dbReference type="ARBA" id="ARBA00008000"/>
    </source>
</evidence>
<dbReference type="KEGG" id="bmj:BMULJ_03934"/>
<dbReference type="Gene3D" id="3.30.300.330">
    <property type="match status" value="1"/>
</dbReference>
<keyword evidence="9" id="KW-1185">Reference proteome</keyword>
<dbReference type="KEGG" id="bmu:Bmul_4576"/>
<dbReference type="InterPro" id="IPR016166">
    <property type="entry name" value="FAD-bd_PCMH"/>
</dbReference>
<dbReference type="Pfam" id="PF01565">
    <property type="entry name" value="FAD_binding_4"/>
    <property type="match status" value="1"/>
</dbReference>
<dbReference type="InterPro" id="IPR016169">
    <property type="entry name" value="FAD-bd_PCMH_sub2"/>
</dbReference>
<dbReference type="Gene3D" id="1.10.45.10">
    <property type="entry name" value="Vanillyl-alcohol Oxidase, Chain A, domain 4"/>
    <property type="match status" value="1"/>
</dbReference>
<dbReference type="PROSITE" id="PS51387">
    <property type="entry name" value="FAD_PCMH"/>
    <property type="match status" value="1"/>
</dbReference>
<name>A0A0H3KU49_BURM1</name>
<dbReference type="RefSeq" id="WP_012217264.1">
    <property type="nucleotide sequence ID" value="NC_010086.1"/>
</dbReference>
<reference evidence="8 9" key="1">
    <citation type="submission" date="2007-04" db="EMBL/GenBank/DDBJ databases">
        <title>Complete genome sequence of Burkholderia multivorans ATCC 17616.</title>
        <authorList>
            <person name="Ohtsubo Y."/>
            <person name="Yamashita A."/>
            <person name="Kurokawa K."/>
            <person name="Takami H."/>
            <person name="Yuhara S."/>
            <person name="Nishiyama E."/>
            <person name="Endo R."/>
            <person name="Miyazaki R."/>
            <person name="Ono A."/>
            <person name="Yano K."/>
            <person name="Ito M."/>
            <person name="Sota M."/>
            <person name="Yuji N."/>
            <person name="Hattori M."/>
            <person name="Tsuda M."/>
        </authorList>
    </citation>
    <scope>NUCLEOTIDE SEQUENCE [LARGE SCALE GENOMIC DNA]</scope>
    <source>
        <strain evidence="9">ATCC 17616 / 249</strain>
    </source>
</reference>
<evidence type="ECO:0000256" key="5">
    <source>
        <dbReference type="PIRSR" id="PIRSR625650-3"/>
    </source>
</evidence>
<keyword evidence="3 5" id="KW-0274">FAD</keyword>
<dbReference type="Gene3D" id="3.30.43.10">
    <property type="entry name" value="Uridine Diphospho-n-acetylenolpyruvylglucosamine Reductase, domain 2"/>
    <property type="match status" value="1"/>
</dbReference>
<feature type="binding site" evidence="5">
    <location>
        <begin position="257"/>
        <end position="263"/>
    </location>
    <ligand>
        <name>FAD</name>
        <dbReference type="ChEBI" id="CHEBI:57692"/>
    </ligand>
</feature>
<evidence type="ECO:0000256" key="4">
    <source>
        <dbReference type="PIRSR" id="PIRSR625650-1"/>
    </source>
</evidence>
<dbReference type="GO" id="GO:0008609">
    <property type="term" value="F:alkylglycerone-phosphate synthase activity"/>
    <property type="evidence" value="ECO:0007669"/>
    <property type="project" value="UniProtKB-EC"/>
</dbReference>
<sequence length="523" mass="55610">MISKEAIKRGYNRGNYVVGAHTPPPYSPSLPAARGAAVEAVEAGMQRAPVALSAQQVDALRAVADEVLTQPADVVAWTRDWWAASMVTETAGRPATPHAVVVRVSTVEQVQAVMRIAHAASIPVTASAGRSNVTGAALPVRGGIVLDVCALNRLIGVDAQSQIVEVEAGMFGDVFEETIQREHGLTMGHWPSSFGISTIGGWIACRGAGQLSTRYGKIEDMVFGMDVVLADGSLITVGGYSRAAVGPDLQQMFIGSEGTLGIIVRARLKLHRLPDYGRAIAYGFDTFAAGLDACREILQRGANPAALRLYDALESGVQFGLPDTNVLLIADEGARELVDAVLAISAQVCETGGRRLDGDAIFERWLDTRYLTGKSAEGFKRGPGFVADTLEMCGRWRDLAAIYHDVVAALQAVPGTLAGSAHQSHAYADGACLYFSLRGDVAVEQRAAWYRAAWDAANAVLIQYNAALSHHHGVGLLRSPYMRDSLGTAFPVLQAVKRALDPTHILNPGKLGLGDETGPHVDR</sequence>
<feature type="active site" description="Proton donor/acceptor" evidence="4">
    <location>
        <position position="434"/>
    </location>
</feature>
<comment type="cofactor">
    <cofactor evidence="5">
        <name>FAD</name>
        <dbReference type="ChEBI" id="CHEBI:57692"/>
    </cofactor>
</comment>
<feature type="site" description="Important for enzyme activity" evidence="6">
    <location>
        <position position="308"/>
    </location>
</feature>
<dbReference type="SUPFAM" id="SSF56176">
    <property type="entry name" value="FAD-binding/transporter-associated domain-like"/>
    <property type="match status" value="1"/>
</dbReference>
<comment type="similarity">
    <text evidence="1">Belongs to the FAD-binding oxidoreductase/transferase type 4 family.</text>
</comment>
<keyword evidence="8" id="KW-0808">Transferase</keyword>
<dbReference type="InterPro" id="IPR016171">
    <property type="entry name" value="Vanillyl_alc_oxidase_C-sub2"/>
</dbReference>
<dbReference type="Gene3D" id="3.30.70.3450">
    <property type="match status" value="1"/>
</dbReference>
<organism evidence="8 9">
    <name type="scientific">Burkholderia multivorans (strain ATCC 17616 / 249)</name>
    <dbReference type="NCBI Taxonomy" id="395019"/>
    <lineage>
        <taxon>Bacteria</taxon>
        <taxon>Pseudomonadati</taxon>
        <taxon>Pseudomonadota</taxon>
        <taxon>Betaproteobacteria</taxon>
        <taxon>Burkholderiales</taxon>
        <taxon>Burkholderiaceae</taxon>
        <taxon>Burkholderia</taxon>
        <taxon>Burkholderia cepacia complex</taxon>
    </lineage>
</organism>
<gene>
    <name evidence="8" type="primary">agpS</name>
    <name evidence="8" type="ordered locus">BMULJ_03934</name>
</gene>
<evidence type="ECO:0000256" key="2">
    <source>
        <dbReference type="ARBA" id="ARBA00022630"/>
    </source>
</evidence>
<dbReference type="InterPro" id="IPR016167">
    <property type="entry name" value="FAD-bd_PCMH_sub1"/>
</dbReference>
<dbReference type="Proteomes" id="UP000008815">
    <property type="component" value="Chromosome 2"/>
</dbReference>
<protein>
    <submittedName>
        <fullName evidence="8">Alkyldihydroxyacetonephosphate synthase</fullName>
        <ecNumber evidence="8">2.5.1.26</ecNumber>
    </submittedName>
</protein>
<dbReference type="AlphaFoldDB" id="A0A0H3KU49"/>
<dbReference type="HOGENOM" id="CLU_017779_2_3_4"/>
<dbReference type="EC" id="2.5.1.26" evidence="8"/>
<proteinExistence type="inferred from homology"/>
<evidence type="ECO:0000313" key="8">
    <source>
        <dbReference type="EMBL" id="BAG45793.1"/>
    </source>
</evidence>
<dbReference type="InterPro" id="IPR006094">
    <property type="entry name" value="Oxid_FAD_bind_N"/>
</dbReference>
<dbReference type="InterPro" id="IPR036318">
    <property type="entry name" value="FAD-bd_PCMH-like_sf"/>
</dbReference>
<dbReference type="InterPro" id="IPR004113">
    <property type="entry name" value="FAD-bd_oxidored_4_C"/>
</dbReference>